<organism evidence="1 2">
    <name type="scientific">Halopiger aswanensis</name>
    <dbReference type="NCBI Taxonomy" id="148449"/>
    <lineage>
        <taxon>Archaea</taxon>
        <taxon>Methanobacteriati</taxon>
        <taxon>Methanobacteriota</taxon>
        <taxon>Stenosarchaea group</taxon>
        <taxon>Halobacteria</taxon>
        <taxon>Halobacteriales</taxon>
        <taxon>Natrialbaceae</taxon>
        <taxon>Halopiger</taxon>
    </lineage>
</organism>
<dbReference type="AlphaFoldDB" id="A0A419W0L3"/>
<dbReference type="Gene3D" id="2.30.110.10">
    <property type="entry name" value="Electron Transport, Fmn-binding Protein, Chain A"/>
    <property type="match status" value="1"/>
</dbReference>
<dbReference type="Pfam" id="PF12900">
    <property type="entry name" value="Pyridox_ox_2"/>
    <property type="match status" value="1"/>
</dbReference>
<protein>
    <recommendedName>
        <fullName evidence="3">Nitroimidazol reductase NimA-like FMN-containing flavoprotein (Pyridoxamine 5'-phosphate oxidase superfamily)</fullName>
    </recommendedName>
</protein>
<sequence>MTVDELREYGLLPMDDEEISGFLSSQRTGVLGLLAEDVPYLLPLSYGYDGEERLYFTYLVGSRSQKAELSEATDTARFLVYKVDTMYNWESVLLTGRLDPVPETEWDGLEELLNDIWRPSVLQSGALSGDVTIYEFRIDEQTGIKHQGLPPRLESTRE</sequence>
<evidence type="ECO:0008006" key="3">
    <source>
        <dbReference type="Google" id="ProtNLM"/>
    </source>
</evidence>
<dbReference type="InterPro" id="IPR024747">
    <property type="entry name" value="Pyridox_Oxase-rel"/>
</dbReference>
<evidence type="ECO:0000313" key="1">
    <source>
        <dbReference type="EMBL" id="RKD88964.1"/>
    </source>
</evidence>
<dbReference type="EMBL" id="RAPO01000004">
    <property type="protein sequence ID" value="RKD88964.1"/>
    <property type="molecule type" value="Genomic_DNA"/>
</dbReference>
<dbReference type="InterPro" id="IPR012349">
    <property type="entry name" value="Split_barrel_FMN-bd"/>
</dbReference>
<name>A0A419W0L3_9EURY</name>
<dbReference type="RefSeq" id="WP_120246137.1">
    <property type="nucleotide sequence ID" value="NZ_RAPO01000004.1"/>
</dbReference>
<reference evidence="1 2" key="1">
    <citation type="submission" date="2018-09" db="EMBL/GenBank/DDBJ databases">
        <title>Genomic Encyclopedia of Archaeal and Bacterial Type Strains, Phase II (KMG-II): from individual species to whole genera.</title>
        <authorList>
            <person name="Goeker M."/>
        </authorList>
    </citation>
    <scope>NUCLEOTIDE SEQUENCE [LARGE SCALE GENOMIC DNA]</scope>
    <source>
        <strain evidence="1 2">DSM 13151</strain>
    </source>
</reference>
<dbReference type="SUPFAM" id="SSF50475">
    <property type="entry name" value="FMN-binding split barrel"/>
    <property type="match status" value="1"/>
</dbReference>
<dbReference type="Proteomes" id="UP000283805">
    <property type="component" value="Unassembled WGS sequence"/>
</dbReference>
<dbReference type="OrthoDB" id="953at2157"/>
<evidence type="ECO:0000313" key="2">
    <source>
        <dbReference type="Proteomes" id="UP000283805"/>
    </source>
</evidence>
<keyword evidence="2" id="KW-1185">Reference proteome</keyword>
<proteinExistence type="predicted"/>
<comment type="caution">
    <text evidence="1">The sequence shown here is derived from an EMBL/GenBank/DDBJ whole genome shotgun (WGS) entry which is preliminary data.</text>
</comment>
<gene>
    <name evidence="1" type="ORF">ATJ93_3785</name>
</gene>
<accession>A0A419W0L3</accession>